<sequence length="614" mass="69984">MDTEANKSVPVNNDNATTNNDARNFDRMSVASSDSNATLLRSKISTLLRSRSSRNSRRTSDVSVLESVSSSERNGSALVPVREKKTQPKGWNTIVSIVLVEAKGLPGPLDDGSSHNLYCKFRLGSESFKSKGAPNAPHPEWRERFSLHLHKDHLLRLSLWDKGKQKNFMGSAVVDLAALEKERTHEIWQELDDGFGTVHFSVTLCTVRNSADSFNSQLADGVVKAKHTISDLKSDWKLVGQLYVKVTGAKGLSGKPNTYCILEVDNERVQTHSCRASSEPSWDKSYVFNVYDVTSTLDLKIYDSSIVAALRTETLGRVSIPLLRISNGESRWYALKGRNLRDGAKGNCPRVQLEMTMFWNPVKATVRLLRPKEVKHIKKPPKFDLALVYSNMQFVRDTFTCLYQLNEQYKGLFEWENQELCFVALVGWLLFWLYFRLWATPLLLLLPFFYFYVTQPSYQQDRSTVRYSNNGDENPEPSDNDKTEKGLTSKIQGLPEMTLTITGGVEYSVSLAERLYNLASFKVPFLSVITMIFLIISSFAFYTIPINYMMMAFGIFKFSRKYINPEWRQNNDLLDFLSRVPDNEILKNWKELNVPEPLIRRQASYKRSTSDSSS</sequence>
<accession>A0ABD0TLB2</accession>
<feature type="region of interest" description="Disordered" evidence="3">
    <location>
        <begin position="1"/>
        <end position="35"/>
    </location>
</feature>
<comment type="caution">
    <text evidence="6">The sequence shown here is derived from an EMBL/GenBank/DDBJ whole genome shotgun (WGS) entry which is preliminary data.</text>
</comment>
<dbReference type="SUPFAM" id="SSF49562">
    <property type="entry name" value="C2 domain (Calcium/lipid-binding domain, CaLB)"/>
    <property type="match status" value="2"/>
</dbReference>
<feature type="region of interest" description="Disordered" evidence="3">
    <location>
        <begin position="48"/>
        <end position="79"/>
    </location>
</feature>
<feature type="region of interest" description="Disordered" evidence="3">
    <location>
        <begin position="464"/>
        <end position="486"/>
    </location>
</feature>
<dbReference type="PROSITE" id="PS50004">
    <property type="entry name" value="C2"/>
    <property type="match status" value="2"/>
</dbReference>
<dbReference type="SMART" id="SM00239">
    <property type="entry name" value="C2"/>
    <property type="match status" value="2"/>
</dbReference>
<keyword evidence="4" id="KW-0472">Membrane</keyword>
<reference evidence="6 7" key="1">
    <citation type="submission" date="2024-06" db="EMBL/GenBank/DDBJ databases">
        <title>A chromosome-level genome assembly of beet webworm, Loxostege sticticalis.</title>
        <authorList>
            <person name="Zhang Y."/>
        </authorList>
    </citation>
    <scope>NUCLEOTIDE SEQUENCE [LARGE SCALE GENOMIC DNA]</scope>
    <source>
        <strain evidence="6">AQ028</strain>
        <tissue evidence="6">Male pupae</tissue>
    </source>
</reference>
<feature type="transmembrane region" description="Helical" evidence="4">
    <location>
        <begin position="525"/>
        <end position="550"/>
    </location>
</feature>
<dbReference type="PANTHER" id="PTHR45911">
    <property type="entry name" value="C2 DOMAIN-CONTAINING PROTEIN"/>
    <property type="match status" value="1"/>
</dbReference>
<dbReference type="EMBL" id="JBEDNZ010000003">
    <property type="protein sequence ID" value="KAL0850143.1"/>
    <property type="molecule type" value="Genomic_DNA"/>
</dbReference>
<name>A0ABD0TLB2_LOXSC</name>
<dbReference type="InterPro" id="IPR035892">
    <property type="entry name" value="C2_domain_sf"/>
</dbReference>
<dbReference type="GO" id="GO:0046872">
    <property type="term" value="F:metal ion binding"/>
    <property type="evidence" value="ECO:0007669"/>
    <property type="project" value="UniProtKB-KW"/>
</dbReference>
<protein>
    <recommendedName>
        <fullName evidence="5">C2 domain-containing protein</fullName>
    </recommendedName>
</protein>
<evidence type="ECO:0000313" key="6">
    <source>
        <dbReference type="EMBL" id="KAL0850143.1"/>
    </source>
</evidence>
<evidence type="ECO:0000256" key="4">
    <source>
        <dbReference type="SAM" id="Phobius"/>
    </source>
</evidence>
<organism evidence="6 7">
    <name type="scientific">Loxostege sticticalis</name>
    <name type="common">Beet webworm moth</name>
    <dbReference type="NCBI Taxonomy" id="481309"/>
    <lineage>
        <taxon>Eukaryota</taxon>
        <taxon>Metazoa</taxon>
        <taxon>Ecdysozoa</taxon>
        <taxon>Arthropoda</taxon>
        <taxon>Hexapoda</taxon>
        <taxon>Insecta</taxon>
        <taxon>Pterygota</taxon>
        <taxon>Neoptera</taxon>
        <taxon>Endopterygota</taxon>
        <taxon>Lepidoptera</taxon>
        <taxon>Glossata</taxon>
        <taxon>Ditrysia</taxon>
        <taxon>Pyraloidea</taxon>
        <taxon>Crambidae</taxon>
        <taxon>Pyraustinae</taxon>
        <taxon>Loxostege</taxon>
    </lineage>
</organism>
<keyword evidence="1" id="KW-0479">Metal-binding</keyword>
<dbReference type="Gene3D" id="2.60.40.150">
    <property type="entry name" value="C2 domain"/>
    <property type="match status" value="2"/>
</dbReference>
<evidence type="ECO:0000313" key="7">
    <source>
        <dbReference type="Proteomes" id="UP001549921"/>
    </source>
</evidence>
<feature type="compositionally biased region" description="Low complexity" evidence="3">
    <location>
        <begin position="61"/>
        <end position="72"/>
    </location>
</feature>
<dbReference type="PANTHER" id="PTHR45911:SF4">
    <property type="entry name" value="MULTIPLE C2 AND TRANSMEMBRANE DOMAIN-CONTAINING PROTEIN"/>
    <property type="match status" value="1"/>
</dbReference>
<evidence type="ECO:0000256" key="1">
    <source>
        <dbReference type="ARBA" id="ARBA00022723"/>
    </source>
</evidence>
<feature type="domain" description="C2" evidence="5">
    <location>
        <begin position="73"/>
        <end position="189"/>
    </location>
</feature>
<feature type="transmembrane region" description="Helical" evidence="4">
    <location>
        <begin position="420"/>
        <end position="453"/>
    </location>
</feature>
<proteinExistence type="predicted"/>
<evidence type="ECO:0000256" key="3">
    <source>
        <dbReference type="SAM" id="MobiDB-lite"/>
    </source>
</evidence>
<dbReference type="AlphaFoldDB" id="A0ABD0TLB2"/>
<feature type="domain" description="C2" evidence="5">
    <location>
        <begin position="223"/>
        <end position="337"/>
    </location>
</feature>
<dbReference type="Proteomes" id="UP001549921">
    <property type="component" value="Unassembled WGS sequence"/>
</dbReference>
<keyword evidence="4" id="KW-0812">Transmembrane</keyword>
<dbReference type="InterPro" id="IPR000008">
    <property type="entry name" value="C2_dom"/>
</dbReference>
<feature type="compositionally biased region" description="Low complexity" evidence="3">
    <location>
        <begin position="12"/>
        <end position="22"/>
    </location>
</feature>
<evidence type="ECO:0000259" key="5">
    <source>
        <dbReference type="PROSITE" id="PS50004"/>
    </source>
</evidence>
<dbReference type="Pfam" id="PF00168">
    <property type="entry name" value="C2"/>
    <property type="match status" value="2"/>
</dbReference>
<dbReference type="CDD" id="cd08376">
    <property type="entry name" value="C2B_MCTP_PRT"/>
    <property type="match status" value="1"/>
</dbReference>
<keyword evidence="4" id="KW-1133">Transmembrane helix</keyword>
<gene>
    <name evidence="6" type="ORF">ABMA28_012020</name>
</gene>
<evidence type="ECO:0000256" key="2">
    <source>
        <dbReference type="ARBA" id="ARBA00022837"/>
    </source>
</evidence>
<keyword evidence="2" id="KW-0106">Calcium</keyword>